<dbReference type="PANTHER" id="PTHR42810">
    <property type="entry name" value="PURINE PERMEASE C1399.01C-RELATED"/>
    <property type="match status" value="1"/>
</dbReference>
<keyword evidence="10" id="KW-1185">Reference proteome</keyword>
<dbReference type="AlphaFoldDB" id="A0A1W5ZWC7"/>
<evidence type="ECO:0000256" key="1">
    <source>
        <dbReference type="ARBA" id="ARBA00004141"/>
    </source>
</evidence>
<reference evidence="9 10" key="1">
    <citation type="submission" date="2017-04" db="EMBL/GenBank/DDBJ databases">
        <title>The whole genome sequencing and assembly of Halobacillus mangrovi strain.</title>
        <authorList>
            <person name="Lee S.-J."/>
            <person name="Park M.-K."/>
            <person name="Kim J.-Y."/>
            <person name="Lee Y.-J."/>
            <person name="Yi H."/>
            <person name="Bahn Y.-S."/>
            <person name="Kim J.F."/>
            <person name="Lee D.-W."/>
        </authorList>
    </citation>
    <scope>NUCLEOTIDE SEQUENCE [LARGE SCALE GENOMIC DNA]</scope>
    <source>
        <strain evidence="9 10">KTB 131</strain>
    </source>
</reference>
<feature type="transmembrane region" description="Helical" evidence="8">
    <location>
        <begin position="249"/>
        <end position="267"/>
    </location>
</feature>
<comment type="similarity">
    <text evidence="2">Belongs to the nucleobase:cation symporter-2 (NCS2) (TC 2.A.40) family.</text>
</comment>
<dbReference type="GO" id="GO:0042907">
    <property type="term" value="F:xanthine transmembrane transporter activity"/>
    <property type="evidence" value="ECO:0007669"/>
    <property type="project" value="TreeGrafter"/>
</dbReference>
<dbReference type="GO" id="GO:0005886">
    <property type="term" value="C:plasma membrane"/>
    <property type="evidence" value="ECO:0007669"/>
    <property type="project" value="TreeGrafter"/>
</dbReference>
<accession>A0A1W5ZWC7</accession>
<feature type="transmembrane region" description="Helical" evidence="8">
    <location>
        <begin position="359"/>
        <end position="381"/>
    </location>
</feature>
<evidence type="ECO:0000256" key="8">
    <source>
        <dbReference type="SAM" id="Phobius"/>
    </source>
</evidence>
<keyword evidence="5 8" id="KW-1133">Transmembrane helix</keyword>
<protein>
    <submittedName>
        <fullName evidence="9">Uracil permease</fullName>
    </submittedName>
</protein>
<dbReference type="Pfam" id="PF00860">
    <property type="entry name" value="Xan_ur_permease"/>
    <property type="match status" value="1"/>
</dbReference>
<feature type="transmembrane region" description="Helical" evidence="8">
    <location>
        <begin position="69"/>
        <end position="85"/>
    </location>
</feature>
<evidence type="ECO:0000256" key="4">
    <source>
        <dbReference type="ARBA" id="ARBA00022692"/>
    </source>
</evidence>
<evidence type="ECO:0000256" key="6">
    <source>
        <dbReference type="ARBA" id="ARBA00023136"/>
    </source>
</evidence>
<dbReference type="Proteomes" id="UP000192527">
    <property type="component" value="Chromosome"/>
</dbReference>
<feature type="transmembrane region" description="Helical" evidence="8">
    <location>
        <begin position="20"/>
        <end position="40"/>
    </location>
</feature>
<dbReference type="InterPro" id="IPR006043">
    <property type="entry name" value="NCS2"/>
</dbReference>
<feature type="transmembrane region" description="Helical" evidence="8">
    <location>
        <begin position="187"/>
        <end position="206"/>
    </location>
</feature>
<feature type="compositionally biased region" description="Basic and acidic residues" evidence="7">
    <location>
        <begin position="441"/>
        <end position="458"/>
    </location>
</feature>
<evidence type="ECO:0000256" key="5">
    <source>
        <dbReference type="ARBA" id="ARBA00022989"/>
    </source>
</evidence>
<evidence type="ECO:0000256" key="3">
    <source>
        <dbReference type="ARBA" id="ARBA00022448"/>
    </source>
</evidence>
<dbReference type="STRING" id="402384.HM131_12160"/>
<dbReference type="OrthoDB" id="9779092at2"/>
<feature type="transmembrane region" description="Helical" evidence="8">
    <location>
        <begin position="417"/>
        <end position="436"/>
    </location>
</feature>
<feature type="transmembrane region" description="Helical" evidence="8">
    <location>
        <begin position="393"/>
        <end position="411"/>
    </location>
</feature>
<dbReference type="InterPro" id="IPR006042">
    <property type="entry name" value="Xan_ur_permease"/>
</dbReference>
<name>A0A1W5ZWC7_9BACI</name>
<comment type="subcellular location">
    <subcellularLocation>
        <location evidence="1">Membrane</location>
        <topology evidence="1">Multi-pass membrane protein</topology>
    </subcellularLocation>
</comment>
<evidence type="ECO:0000256" key="2">
    <source>
        <dbReference type="ARBA" id="ARBA00008821"/>
    </source>
</evidence>
<dbReference type="EMBL" id="CP020772">
    <property type="protein sequence ID" value="ARI77551.1"/>
    <property type="molecule type" value="Genomic_DNA"/>
</dbReference>
<keyword evidence="6 8" id="KW-0472">Membrane</keyword>
<feature type="transmembrane region" description="Helical" evidence="8">
    <location>
        <begin position="126"/>
        <end position="150"/>
    </location>
</feature>
<evidence type="ECO:0000313" key="9">
    <source>
        <dbReference type="EMBL" id="ARI77551.1"/>
    </source>
</evidence>
<dbReference type="PROSITE" id="PS01116">
    <property type="entry name" value="XANTH_URACIL_PERMASE"/>
    <property type="match status" value="1"/>
</dbReference>
<proteinExistence type="inferred from homology"/>
<feature type="transmembrane region" description="Helical" evidence="8">
    <location>
        <begin position="327"/>
        <end position="353"/>
    </location>
</feature>
<feature type="region of interest" description="Disordered" evidence="7">
    <location>
        <begin position="441"/>
        <end position="464"/>
    </location>
</feature>
<keyword evidence="4 8" id="KW-0812">Transmembrane</keyword>
<evidence type="ECO:0000313" key="10">
    <source>
        <dbReference type="Proteomes" id="UP000192527"/>
    </source>
</evidence>
<dbReference type="NCBIfam" id="TIGR00801">
    <property type="entry name" value="ncs2"/>
    <property type="match status" value="1"/>
</dbReference>
<keyword evidence="3" id="KW-0813">Transport</keyword>
<evidence type="ECO:0000256" key="7">
    <source>
        <dbReference type="SAM" id="MobiDB-lite"/>
    </source>
</evidence>
<feature type="transmembrane region" description="Helical" evidence="8">
    <location>
        <begin position="162"/>
        <end position="180"/>
    </location>
</feature>
<dbReference type="PANTHER" id="PTHR42810:SF2">
    <property type="entry name" value="PURINE PERMEASE C1399.01C-RELATED"/>
    <property type="match status" value="1"/>
</dbReference>
<gene>
    <name evidence="9" type="ORF">HM131_12160</name>
</gene>
<sequence length="464" mass="48703">MKQHKAALDVNEVPKMHKWLTLSLQHLFAMFGATILVPFLTGLSPAVALVSSGFGTLAYLLITRGKIPAYLGSSFAFIAPIIEVSKSSGVAGAMVGSFLTGLVYGLVALLISMFGTKWLMKLLPPIVVGPVIIVIGLGLASTAVDMAMYLPGQEENVYSGTHLMVALVTLAITIIASIFFRGFFSLVPILFGIVGGYIFAMTQGIVDTSGIQEEWAAITSAGSVGGVLAAIFQAPDFVVPFVDFSPFEVISWEIAALMIPFALVTITEHTGDQMVLSKVVGKNFLKEPGLNRSILGDGVATMIASFLGGPPNTTYGENIGVLAITRVYSVFVIGGAAVIAIVFGFVGMITAVISSIPTAVMGGVSILLFGIIASSGLRMLIDNQIDFGEKRNLIISSVILVIGVGGAFVQVNEDIQIAGMALAAIIGVLLNLILPGKEKGEGNGKMFEAPKEETEKQQRKNGVA</sequence>
<organism evidence="9 10">
    <name type="scientific">Halobacillus mangrovi</name>
    <dbReference type="NCBI Taxonomy" id="402384"/>
    <lineage>
        <taxon>Bacteria</taxon>
        <taxon>Bacillati</taxon>
        <taxon>Bacillota</taxon>
        <taxon>Bacilli</taxon>
        <taxon>Bacillales</taxon>
        <taxon>Bacillaceae</taxon>
        <taxon>Halobacillus</taxon>
    </lineage>
</organism>
<dbReference type="KEGG" id="hmn:HM131_12160"/>
<dbReference type="RefSeq" id="WP_085030014.1">
    <property type="nucleotide sequence ID" value="NZ_CP020772.1"/>
</dbReference>
<feature type="transmembrane region" description="Helical" evidence="8">
    <location>
        <begin position="91"/>
        <end position="114"/>
    </location>
</feature>